<dbReference type="AlphaFoldDB" id="A0A2U1LMM2"/>
<comment type="caution">
    <text evidence="2">The sequence shown here is derived from an EMBL/GenBank/DDBJ whole genome shotgun (WGS) entry which is preliminary data.</text>
</comment>
<dbReference type="OrthoDB" id="1662683at2759"/>
<proteinExistence type="predicted"/>
<keyword evidence="3" id="KW-1185">Reference proteome</keyword>
<evidence type="ECO:0000313" key="2">
    <source>
        <dbReference type="EMBL" id="PWA50249.1"/>
    </source>
</evidence>
<dbReference type="EMBL" id="PKPP01008610">
    <property type="protein sequence ID" value="PWA50249.1"/>
    <property type="molecule type" value="Genomic_DNA"/>
</dbReference>
<dbReference type="Proteomes" id="UP000245207">
    <property type="component" value="Unassembled WGS sequence"/>
</dbReference>
<name>A0A2U1LMM2_ARTAN</name>
<organism evidence="2 3">
    <name type="scientific">Artemisia annua</name>
    <name type="common">Sweet wormwood</name>
    <dbReference type="NCBI Taxonomy" id="35608"/>
    <lineage>
        <taxon>Eukaryota</taxon>
        <taxon>Viridiplantae</taxon>
        <taxon>Streptophyta</taxon>
        <taxon>Embryophyta</taxon>
        <taxon>Tracheophyta</taxon>
        <taxon>Spermatophyta</taxon>
        <taxon>Magnoliopsida</taxon>
        <taxon>eudicotyledons</taxon>
        <taxon>Gunneridae</taxon>
        <taxon>Pentapetalae</taxon>
        <taxon>asterids</taxon>
        <taxon>campanulids</taxon>
        <taxon>Asterales</taxon>
        <taxon>Asteraceae</taxon>
        <taxon>Asteroideae</taxon>
        <taxon>Anthemideae</taxon>
        <taxon>Artemisiinae</taxon>
        <taxon>Artemisia</taxon>
    </lineage>
</organism>
<accession>A0A2U1LMM2</accession>
<reference evidence="2 3" key="1">
    <citation type="journal article" date="2018" name="Mol. Plant">
        <title>The genome of Artemisia annua provides insight into the evolution of Asteraceae family and artemisinin biosynthesis.</title>
        <authorList>
            <person name="Shen Q."/>
            <person name="Zhang L."/>
            <person name="Liao Z."/>
            <person name="Wang S."/>
            <person name="Yan T."/>
            <person name="Shi P."/>
            <person name="Liu M."/>
            <person name="Fu X."/>
            <person name="Pan Q."/>
            <person name="Wang Y."/>
            <person name="Lv Z."/>
            <person name="Lu X."/>
            <person name="Zhang F."/>
            <person name="Jiang W."/>
            <person name="Ma Y."/>
            <person name="Chen M."/>
            <person name="Hao X."/>
            <person name="Li L."/>
            <person name="Tang Y."/>
            <person name="Lv G."/>
            <person name="Zhou Y."/>
            <person name="Sun X."/>
            <person name="Brodelius P.E."/>
            <person name="Rose J.K.C."/>
            <person name="Tang K."/>
        </authorList>
    </citation>
    <scope>NUCLEOTIDE SEQUENCE [LARGE SCALE GENOMIC DNA]</scope>
    <source>
        <strain evidence="3">cv. Huhao1</strain>
        <tissue evidence="2">Leaf</tissue>
    </source>
</reference>
<evidence type="ECO:0000313" key="3">
    <source>
        <dbReference type="Proteomes" id="UP000245207"/>
    </source>
</evidence>
<gene>
    <name evidence="2" type="ORF">CTI12_AA469020</name>
</gene>
<protein>
    <submittedName>
        <fullName evidence="2">Uncharacterized protein</fullName>
    </submittedName>
</protein>
<feature type="region of interest" description="Disordered" evidence="1">
    <location>
        <begin position="16"/>
        <end position="38"/>
    </location>
</feature>
<evidence type="ECO:0000256" key="1">
    <source>
        <dbReference type="SAM" id="MobiDB-lite"/>
    </source>
</evidence>
<sequence length="164" mass="19408">MEEIVSEIEQKCSEFTRESEEVMTQEQEQRDGDGDDENVIETNVEHDEEDKEESVEFKRLDDGSLRIQMSCSCAKRFEILHNQIGCFYSARKFLNKFLRFGKKIKKSFAVAVQIYQEIAREEELRKAQQLERYRQHYAKLVKEQVVDVEEQRRENEAAMLAALC</sequence>